<dbReference type="PANTHER" id="PTHR33112:SF16">
    <property type="entry name" value="HETEROKARYON INCOMPATIBILITY DOMAIN-CONTAINING PROTEIN"/>
    <property type="match status" value="1"/>
</dbReference>
<protein>
    <submittedName>
        <fullName evidence="2">Heterokaryon incompatibility protein-domain-containing protein</fullName>
    </submittedName>
</protein>
<evidence type="ECO:0000313" key="2">
    <source>
        <dbReference type="EMBL" id="KAB8223277.1"/>
    </source>
</evidence>
<dbReference type="InterPro" id="IPR010730">
    <property type="entry name" value="HET"/>
</dbReference>
<sequence length="269" mass="30397">MSYFYLIFDGTNDTSLEGVYTVKSTHITNDFSVRARPPSLQLDRAIPSAQRWINGCLDGHEKCPKDTQPMSYPTRLLKIEESSVRLVLPAEDVVSGSYAALSYCWGPNPSFLRLSDSNLQTLRDGVSYSTLPLAYQEAIKVMRAIGIQYLWIDSLCIIQIGPGSEEDWKSEAMKMQEVYSNCFLHLSLSTAPSPNYSCLQCHHDTKIKEVPPFQAQVNPNHGDNRDMELEDWVIIPPRYSSEGLQLSPLGKRAWALQEWFFAPRILSLG</sequence>
<accession>A0A5N6F0X0</accession>
<name>A0A5N6F0X0_9EURO</name>
<evidence type="ECO:0000313" key="3">
    <source>
        <dbReference type="Proteomes" id="UP000326799"/>
    </source>
</evidence>
<dbReference type="PANTHER" id="PTHR33112">
    <property type="entry name" value="DOMAIN PROTEIN, PUTATIVE-RELATED"/>
    <property type="match status" value="1"/>
</dbReference>
<keyword evidence="3" id="KW-1185">Reference proteome</keyword>
<dbReference type="Pfam" id="PF06985">
    <property type="entry name" value="HET"/>
    <property type="match status" value="1"/>
</dbReference>
<dbReference type="AlphaFoldDB" id="A0A5N6F0X0"/>
<dbReference type="Proteomes" id="UP000326799">
    <property type="component" value="Unassembled WGS sequence"/>
</dbReference>
<gene>
    <name evidence="2" type="ORF">BDV33DRAFT_200825</name>
</gene>
<proteinExistence type="predicted"/>
<feature type="domain" description="Heterokaryon incompatibility" evidence="1">
    <location>
        <begin position="98"/>
        <end position="258"/>
    </location>
</feature>
<evidence type="ECO:0000259" key="1">
    <source>
        <dbReference type="Pfam" id="PF06985"/>
    </source>
</evidence>
<organism evidence="2 3">
    <name type="scientific">Aspergillus novoparasiticus</name>
    <dbReference type="NCBI Taxonomy" id="986946"/>
    <lineage>
        <taxon>Eukaryota</taxon>
        <taxon>Fungi</taxon>
        <taxon>Dikarya</taxon>
        <taxon>Ascomycota</taxon>
        <taxon>Pezizomycotina</taxon>
        <taxon>Eurotiomycetes</taxon>
        <taxon>Eurotiomycetidae</taxon>
        <taxon>Eurotiales</taxon>
        <taxon>Aspergillaceae</taxon>
        <taxon>Aspergillus</taxon>
        <taxon>Aspergillus subgen. Circumdati</taxon>
    </lineage>
</organism>
<dbReference type="EMBL" id="ML733407">
    <property type="protein sequence ID" value="KAB8223277.1"/>
    <property type="molecule type" value="Genomic_DNA"/>
</dbReference>
<reference evidence="2 3" key="1">
    <citation type="submission" date="2019-04" db="EMBL/GenBank/DDBJ databases">
        <title>Fungal friends and foes A comparative genomics study of 23 Aspergillus species from section Flavi.</title>
        <authorList>
            <consortium name="DOE Joint Genome Institute"/>
            <person name="Kjaerbolling I."/>
            <person name="Vesth T.C."/>
            <person name="Frisvad J.C."/>
            <person name="Nybo J.L."/>
            <person name="Theobald S."/>
            <person name="Kildgaard S."/>
            <person name="Petersen T.I."/>
            <person name="Kuo A."/>
            <person name="Sato A."/>
            <person name="Lyhne E.K."/>
            <person name="Kogle M.E."/>
            <person name="Wiebenga A."/>
            <person name="Kun R.S."/>
            <person name="Lubbers R.J."/>
            <person name="Makela M.R."/>
            <person name="Barry K."/>
            <person name="Chovatia M."/>
            <person name="Clum A."/>
            <person name="Daum C."/>
            <person name="Haridas S."/>
            <person name="He G."/>
            <person name="LaButti K."/>
            <person name="Lipzen A."/>
            <person name="Mondo S."/>
            <person name="Pangilinan J."/>
            <person name="Riley R."/>
            <person name="Salamov A."/>
            <person name="Simmons B.A."/>
            <person name="Magnuson J.K."/>
            <person name="Henrissat B."/>
            <person name="Mortensen U.H."/>
            <person name="Larsen T.O."/>
            <person name="De vries R.P."/>
            <person name="Grigoriev I.V."/>
            <person name="Machida M."/>
            <person name="Baker S.E."/>
            <person name="Andersen M.R."/>
        </authorList>
    </citation>
    <scope>NUCLEOTIDE SEQUENCE [LARGE SCALE GENOMIC DNA]</scope>
    <source>
        <strain evidence="2 3">CBS 126849</strain>
    </source>
</reference>